<protein>
    <submittedName>
        <fullName evidence="2">SH3 domain-containing protein</fullName>
    </submittedName>
</protein>
<sequence>MKWEVHPMVIRIFILLLIIITTEIESKDLFPSWRKSLENFNYQLPEELYDKYKEFGYDGAGYFKDSKGIYIRKTRFPNEEINYAIGIRNQKDKFLSDSVFLIFLFNNEELRMITTKGLYTKIDDYSFTGMDYRFGRSYEFIDGNLVKISCLDKGTNFSQPIEISKKEYCGEIIHLDAQGNISNVTDSKNPCSYICNSRYMPYSQPGFYYTTVDQLKLRQSPSSKSDVIMSLPLDTKVQVIEDTFKAERLSPYVNGNWVKVILEDGKEGFLYGFYLRFEKEPNLNLILQKAEEWKKTKNKK</sequence>
<proteinExistence type="predicted"/>
<dbReference type="EMBL" id="RQFL01000037">
    <property type="protein sequence ID" value="TGK87559.1"/>
    <property type="molecule type" value="Genomic_DNA"/>
</dbReference>
<comment type="caution">
    <text evidence="2">The sequence shown here is derived from an EMBL/GenBank/DDBJ whole genome shotgun (WGS) entry which is preliminary data.</text>
</comment>
<name>A0ABY2LCP4_9LEPT</name>
<evidence type="ECO:0000313" key="3">
    <source>
        <dbReference type="Proteomes" id="UP000297918"/>
    </source>
</evidence>
<dbReference type="Proteomes" id="UP000297918">
    <property type="component" value="Unassembled WGS sequence"/>
</dbReference>
<evidence type="ECO:0000259" key="1">
    <source>
        <dbReference type="Pfam" id="PF08239"/>
    </source>
</evidence>
<dbReference type="Gene3D" id="2.30.30.40">
    <property type="entry name" value="SH3 Domains"/>
    <property type="match status" value="1"/>
</dbReference>
<dbReference type="Pfam" id="PF08239">
    <property type="entry name" value="SH3_3"/>
    <property type="match status" value="1"/>
</dbReference>
<feature type="domain" description="SH3b" evidence="1">
    <location>
        <begin position="214"/>
        <end position="272"/>
    </location>
</feature>
<evidence type="ECO:0000313" key="2">
    <source>
        <dbReference type="EMBL" id="TGK87559.1"/>
    </source>
</evidence>
<organism evidence="2 3">
    <name type="scientific">Leptospira bourretii</name>
    <dbReference type="NCBI Taxonomy" id="2484962"/>
    <lineage>
        <taxon>Bacteria</taxon>
        <taxon>Pseudomonadati</taxon>
        <taxon>Spirochaetota</taxon>
        <taxon>Spirochaetia</taxon>
        <taxon>Leptospirales</taxon>
        <taxon>Leptospiraceae</taxon>
        <taxon>Leptospira</taxon>
    </lineage>
</organism>
<accession>A0ABY2LCP4</accession>
<reference evidence="3" key="1">
    <citation type="journal article" date="2019" name="PLoS Negl. Trop. Dis.">
        <title>Revisiting the worldwide diversity of Leptospira species in the environment.</title>
        <authorList>
            <person name="Vincent A.T."/>
            <person name="Schiettekatte O."/>
            <person name="Bourhy P."/>
            <person name="Veyrier F.J."/>
            <person name="Picardeau M."/>
        </authorList>
    </citation>
    <scope>NUCLEOTIDE SEQUENCE [LARGE SCALE GENOMIC DNA]</scope>
    <source>
        <strain evidence="3">201800281</strain>
    </source>
</reference>
<keyword evidence="3" id="KW-1185">Reference proteome</keyword>
<dbReference type="InterPro" id="IPR003646">
    <property type="entry name" value="SH3-like_bac-type"/>
</dbReference>
<gene>
    <name evidence="2" type="ORF">EHQ26_19860</name>
</gene>